<evidence type="ECO:0000256" key="1">
    <source>
        <dbReference type="SAM" id="SignalP"/>
    </source>
</evidence>
<dbReference type="EMBL" id="AP019736">
    <property type="protein sequence ID" value="BBL05923.1"/>
    <property type="molecule type" value="Genomic_DNA"/>
</dbReference>
<gene>
    <name evidence="3" type="ORF">A5CPEGH6_05610</name>
</gene>
<dbReference type="GeneID" id="98672533"/>
<keyword evidence="4" id="KW-1185">Reference proteome</keyword>
<dbReference type="KEGG" id="ada:A5CPEGH6_05610"/>
<evidence type="ECO:0000313" key="3">
    <source>
        <dbReference type="EMBL" id="BBL05923.1"/>
    </source>
</evidence>
<feature type="domain" description="DUF306" evidence="2">
    <location>
        <begin position="24"/>
        <end position="126"/>
    </location>
</feature>
<accession>A0A4Y1WXV7</accession>
<reference evidence="4" key="1">
    <citation type="submission" date="2019-06" db="EMBL/GenBank/DDBJ databases">
        <title>Alistipes onderdonkii subsp. vulgaris subsp. nov., Alistipes dispar sp. nov. and Alistipes communis sp. nov., isolated from human faeces, and creation of Alistipes onderdonkii subsp. onderdonkii subsp. nov.</title>
        <authorList>
            <person name="Sakamoto M."/>
            <person name="Ikeyama N."/>
            <person name="Ogata Y."/>
            <person name="Suda W."/>
            <person name="Iino T."/>
            <person name="Hattori M."/>
            <person name="Ohkuma M."/>
        </authorList>
    </citation>
    <scope>NUCLEOTIDE SEQUENCE [LARGE SCALE GENOMIC DNA]</scope>
    <source>
        <strain evidence="4">5CPEGH6</strain>
    </source>
</reference>
<feature type="signal peptide" evidence="1">
    <location>
        <begin position="1"/>
        <end position="21"/>
    </location>
</feature>
<dbReference type="PROSITE" id="PS51257">
    <property type="entry name" value="PROKAR_LIPOPROTEIN"/>
    <property type="match status" value="1"/>
</dbReference>
<dbReference type="InterPro" id="IPR005184">
    <property type="entry name" value="DUF306_Meta_HslJ"/>
</dbReference>
<feature type="chain" id="PRO_5021246072" description="DUF306 domain-containing protein" evidence="1">
    <location>
        <begin position="22"/>
        <end position="145"/>
    </location>
</feature>
<dbReference type="AlphaFoldDB" id="A0A4Y1WXV7"/>
<dbReference type="Gene3D" id="2.40.128.270">
    <property type="match status" value="1"/>
</dbReference>
<dbReference type="Pfam" id="PF03724">
    <property type="entry name" value="META"/>
    <property type="match status" value="1"/>
</dbReference>
<evidence type="ECO:0000259" key="2">
    <source>
        <dbReference type="Pfam" id="PF03724"/>
    </source>
</evidence>
<dbReference type="InterPro" id="IPR038670">
    <property type="entry name" value="HslJ-like_sf"/>
</dbReference>
<dbReference type="InterPro" id="IPR053147">
    <property type="entry name" value="Hsp_HslJ-like"/>
</dbReference>
<dbReference type="PANTHER" id="PTHR35535:SF1">
    <property type="entry name" value="HEAT SHOCK PROTEIN HSLJ"/>
    <property type="match status" value="1"/>
</dbReference>
<dbReference type="OrthoDB" id="880459at2"/>
<dbReference type="Proteomes" id="UP000319374">
    <property type="component" value="Chromosome"/>
</dbReference>
<keyword evidence="1" id="KW-0732">Signal</keyword>
<dbReference type="RefSeq" id="WP_141427787.1">
    <property type="nucleotide sequence ID" value="NZ_AP019736.1"/>
</dbReference>
<dbReference type="PANTHER" id="PTHR35535">
    <property type="entry name" value="HEAT SHOCK PROTEIN HSLJ"/>
    <property type="match status" value="1"/>
</dbReference>
<evidence type="ECO:0000313" key="4">
    <source>
        <dbReference type="Proteomes" id="UP000319374"/>
    </source>
</evidence>
<organism evidence="3 4">
    <name type="scientific">Alistipes dispar</name>
    <dbReference type="NCBI Taxonomy" id="2585119"/>
    <lineage>
        <taxon>Bacteria</taxon>
        <taxon>Pseudomonadati</taxon>
        <taxon>Bacteroidota</taxon>
        <taxon>Bacteroidia</taxon>
        <taxon>Bacteroidales</taxon>
        <taxon>Rikenellaceae</taxon>
        <taxon>Alistipes</taxon>
    </lineage>
</organism>
<protein>
    <recommendedName>
        <fullName evidence="2">DUF306 domain-containing protein</fullName>
    </recommendedName>
</protein>
<proteinExistence type="predicted"/>
<name>A0A4Y1WXV7_9BACT</name>
<sequence>MKKIFTAAVLFAAMTACCGGAQTALEGTTWKLAEMEGIPAGAIDAGTDAFTLKFDAADTLVSGRTNCNRFFGKYEKQDGKLEFGNLGMTRMACPDMQYEDAFVRMLDEVDRYEIVGSELKLYDDKTLLAGFRAAAPEASAEAERK</sequence>